<evidence type="ECO:0000313" key="3">
    <source>
        <dbReference type="Proteomes" id="UP000605568"/>
    </source>
</evidence>
<reference evidence="3" key="1">
    <citation type="journal article" date="2019" name="Int. J. Syst. Evol. Microbiol.">
        <title>The Global Catalogue of Microorganisms (GCM) 10K type strain sequencing project: providing services to taxonomists for standard genome sequencing and annotation.</title>
        <authorList>
            <consortium name="The Broad Institute Genomics Platform"/>
            <consortium name="The Broad Institute Genome Sequencing Center for Infectious Disease"/>
            <person name="Wu L."/>
            <person name="Ma J."/>
        </authorList>
    </citation>
    <scope>NUCLEOTIDE SEQUENCE [LARGE SCALE GENOMIC DNA]</scope>
    <source>
        <strain evidence="3">CGMCC 4.7367</strain>
    </source>
</reference>
<dbReference type="InterPro" id="IPR056911">
    <property type="entry name" value="Phage_Znf_bind_put"/>
</dbReference>
<dbReference type="Pfam" id="PF24623">
    <property type="entry name" value="Phage_zn_bind_8"/>
    <property type="match status" value="1"/>
</dbReference>
<dbReference type="RefSeq" id="WP_191304383.1">
    <property type="nucleotide sequence ID" value="NZ_BNAR01000018.1"/>
</dbReference>
<dbReference type="EMBL" id="BNAR01000018">
    <property type="protein sequence ID" value="GHH57624.1"/>
    <property type="molecule type" value="Genomic_DNA"/>
</dbReference>
<accession>A0ABQ3MR11</accession>
<feature type="domain" description="DNA-binding phage zinc finger" evidence="1">
    <location>
        <begin position="171"/>
        <end position="220"/>
    </location>
</feature>
<proteinExistence type="predicted"/>
<protein>
    <recommendedName>
        <fullName evidence="1">DNA-binding phage zinc finger domain-containing protein</fullName>
    </recommendedName>
</protein>
<gene>
    <name evidence="2" type="ORF">GCM10017774_77450</name>
</gene>
<evidence type="ECO:0000313" key="2">
    <source>
        <dbReference type="EMBL" id="GHH57624.1"/>
    </source>
</evidence>
<sequence>MTQTSTHPTDTAHLHDGDRITLEELSIHLSAAAVWLRQLAIAAETPSVPVELEEFCDDLDRAANELVRKAERVAEVNGIIADEKPLHRKFNGSEPWGFAAHGADPDKTRYGKKLSTVLTHHQIVALARPDMPWRSDQTEPGIAYLDGLDGLPGLDRWESKRGAKRRAQEREQRILATTRQTPCPSCGAEPNRECRTKTGRVAELSHQPRRQAAVAHVDAAEAS</sequence>
<comment type="caution">
    <text evidence="2">The sequence shown here is derived from an EMBL/GenBank/DDBJ whole genome shotgun (WGS) entry which is preliminary data.</text>
</comment>
<evidence type="ECO:0000259" key="1">
    <source>
        <dbReference type="Pfam" id="PF24623"/>
    </source>
</evidence>
<name>A0ABQ3MR11_9PSEU</name>
<organism evidence="2 3">
    <name type="scientific">Lentzea cavernae</name>
    <dbReference type="NCBI Taxonomy" id="2020703"/>
    <lineage>
        <taxon>Bacteria</taxon>
        <taxon>Bacillati</taxon>
        <taxon>Actinomycetota</taxon>
        <taxon>Actinomycetes</taxon>
        <taxon>Pseudonocardiales</taxon>
        <taxon>Pseudonocardiaceae</taxon>
        <taxon>Lentzea</taxon>
    </lineage>
</organism>
<keyword evidence="3" id="KW-1185">Reference proteome</keyword>
<dbReference type="Proteomes" id="UP000605568">
    <property type="component" value="Unassembled WGS sequence"/>
</dbReference>